<dbReference type="PANTHER" id="PTHR48079:SF6">
    <property type="entry name" value="NAD(P)-BINDING DOMAIN-CONTAINING PROTEIN-RELATED"/>
    <property type="match status" value="1"/>
</dbReference>
<evidence type="ECO:0000313" key="2">
    <source>
        <dbReference type="EMBL" id="PZO38375.1"/>
    </source>
</evidence>
<comment type="caution">
    <text evidence="2">The sequence shown here is derived from an EMBL/GenBank/DDBJ whole genome shotgun (WGS) entry which is preliminary data.</text>
</comment>
<gene>
    <name evidence="2" type="ORF">DCF17_14760</name>
</gene>
<reference evidence="2 3" key="2">
    <citation type="submission" date="2018-06" db="EMBL/GenBank/DDBJ databases">
        <title>Metagenomic assembly of (sub)arctic Cyanobacteria and their associated microbiome from non-axenic cultures.</title>
        <authorList>
            <person name="Baurain D."/>
        </authorList>
    </citation>
    <scope>NUCLEOTIDE SEQUENCE [LARGE SCALE GENOMIC DNA]</scope>
    <source>
        <strain evidence="2">ULC041bin1</strain>
    </source>
</reference>
<evidence type="ECO:0000259" key="1">
    <source>
        <dbReference type="Pfam" id="PF01370"/>
    </source>
</evidence>
<dbReference type="PANTHER" id="PTHR48079">
    <property type="entry name" value="PROTEIN YEEZ"/>
    <property type="match status" value="1"/>
</dbReference>
<evidence type="ECO:0000313" key="3">
    <source>
        <dbReference type="Proteomes" id="UP000249081"/>
    </source>
</evidence>
<feature type="domain" description="NAD-dependent epimerase/dehydratase" evidence="1">
    <location>
        <begin position="7"/>
        <end position="206"/>
    </location>
</feature>
<dbReference type="GO" id="GO:0004029">
    <property type="term" value="F:aldehyde dehydrogenase (NAD+) activity"/>
    <property type="evidence" value="ECO:0007669"/>
    <property type="project" value="TreeGrafter"/>
</dbReference>
<dbReference type="Pfam" id="PF01370">
    <property type="entry name" value="Epimerase"/>
    <property type="match status" value="1"/>
</dbReference>
<reference evidence="3" key="1">
    <citation type="submission" date="2018-04" db="EMBL/GenBank/DDBJ databases">
        <authorList>
            <person name="Cornet L."/>
        </authorList>
    </citation>
    <scope>NUCLEOTIDE SEQUENCE [LARGE SCALE GENOMIC DNA]</scope>
</reference>
<dbReference type="InterPro" id="IPR051783">
    <property type="entry name" value="NAD(P)-dependent_oxidoreduct"/>
</dbReference>
<dbReference type="EMBL" id="QBMN01000105">
    <property type="protein sequence ID" value="PZO38375.1"/>
    <property type="molecule type" value="Genomic_DNA"/>
</dbReference>
<proteinExistence type="predicted"/>
<dbReference type="InterPro" id="IPR001509">
    <property type="entry name" value="Epimerase_deHydtase"/>
</dbReference>
<dbReference type="GO" id="GO:0005737">
    <property type="term" value="C:cytoplasm"/>
    <property type="evidence" value="ECO:0007669"/>
    <property type="project" value="TreeGrafter"/>
</dbReference>
<accession>A0A2W4XUT3</accession>
<name>A0A2W4XUT3_9CYAN</name>
<dbReference type="Proteomes" id="UP000249081">
    <property type="component" value="Unassembled WGS sequence"/>
</dbReference>
<dbReference type="Gene3D" id="3.40.50.720">
    <property type="entry name" value="NAD(P)-binding Rossmann-like Domain"/>
    <property type="match status" value="1"/>
</dbReference>
<organism evidence="2 3">
    <name type="scientific">Shackletoniella antarctica</name>
    <dbReference type="NCBI Taxonomy" id="268115"/>
    <lineage>
        <taxon>Bacteria</taxon>
        <taxon>Bacillati</taxon>
        <taxon>Cyanobacteriota</taxon>
        <taxon>Cyanophyceae</taxon>
        <taxon>Oculatellales</taxon>
        <taxon>Oculatellaceae</taxon>
        <taxon>Shackletoniella</taxon>
    </lineage>
</organism>
<sequence>MKAAILGCGYVGTAVARRWQSHGVEVTATTTSPERVKDLQQIAAAVQVVNGANADGIAELLKTQDILLICVGAGRQANYEETYLNTAKTAVGVLDQAPNLKQLIFTSTYSVYGNYEGAWVREDDPAKPATDNGRIMVETEQTLLSAATSERKVCIFRLGGIYGPGRELGKIYSRAAGSTRPGSGHEASNWVHLDDIVGAIAHAQSHRLSGLYNLVQDEIPTVRELIDRVCQANHLDPVHWDPSQPSARPYNVRVSNQKLKAAGYEFRHPTFAGF</sequence>
<dbReference type="SUPFAM" id="SSF51735">
    <property type="entry name" value="NAD(P)-binding Rossmann-fold domains"/>
    <property type="match status" value="1"/>
</dbReference>
<protein>
    <submittedName>
        <fullName evidence="2">NAD(P)-dependent oxidoreductase</fullName>
    </submittedName>
</protein>
<dbReference type="AlphaFoldDB" id="A0A2W4XUT3"/>
<dbReference type="InterPro" id="IPR036291">
    <property type="entry name" value="NAD(P)-bd_dom_sf"/>
</dbReference>
<dbReference type="CDD" id="cd05266">
    <property type="entry name" value="SDR_a4"/>
    <property type="match status" value="1"/>
</dbReference>